<dbReference type="Proteomes" id="UP000479000">
    <property type="component" value="Unassembled WGS sequence"/>
</dbReference>
<reference evidence="1 2" key="1">
    <citation type="submission" date="2020-02" db="EMBL/GenBank/DDBJ databases">
        <authorList>
            <person name="Ferguson B K."/>
        </authorList>
    </citation>
    <scope>NUCLEOTIDE SEQUENCE [LARGE SCALE GENOMIC DNA]</scope>
</reference>
<gene>
    <name evidence="1" type="ORF">NTEN_LOCUS19779</name>
</gene>
<evidence type="ECO:0000313" key="2">
    <source>
        <dbReference type="Proteomes" id="UP000479000"/>
    </source>
</evidence>
<dbReference type="EMBL" id="CADCXU010029111">
    <property type="protein sequence ID" value="CAB0015439.1"/>
    <property type="molecule type" value="Genomic_DNA"/>
</dbReference>
<proteinExistence type="predicted"/>
<name>A0A6H5HEK2_9HEMI</name>
<accession>A0A6H5HEK2</accession>
<organism evidence="1 2">
    <name type="scientific">Nesidiocoris tenuis</name>
    <dbReference type="NCBI Taxonomy" id="355587"/>
    <lineage>
        <taxon>Eukaryota</taxon>
        <taxon>Metazoa</taxon>
        <taxon>Ecdysozoa</taxon>
        <taxon>Arthropoda</taxon>
        <taxon>Hexapoda</taxon>
        <taxon>Insecta</taxon>
        <taxon>Pterygota</taxon>
        <taxon>Neoptera</taxon>
        <taxon>Paraneoptera</taxon>
        <taxon>Hemiptera</taxon>
        <taxon>Heteroptera</taxon>
        <taxon>Panheteroptera</taxon>
        <taxon>Cimicomorpha</taxon>
        <taxon>Miridae</taxon>
        <taxon>Dicyphina</taxon>
        <taxon>Nesidiocoris</taxon>
    </lineage>
</organism>
<feature type="non-terminal residue" evidence="1">
    <location>
        <position position="90"/>
    </location>
</feature>
<dbReference type="AlphaFoldDB" id="A0A6H5HEK2"/>
<protein>
    <submittedName>
        <fullName evidence="1">Uncharacterized protein</fullName>
    </submittedName>
</protein>
<keyword evidence="2" id="KW-1185">Reference proteome</keyword>
<evidence type="ECO:0000313" key="1">
    <source>
        <dbReference type="EMBL" id="CAB0015439.1"/>
    </source>
</evidence>
<sequence length="90" mass="10339">MWKIEIEAWDDFYPRLLSTSSCQAGRFLFSGYVLFVTAVGSEIKIRLDSEWSNHKCDERSATHPIAVIGRGAVGVEPNKNYWRSQDKMLK</sequence>